<keyword evidence="5 7" id="KW-1133">Transmembrane helix</keyword>
<keyword evidence="3 7" id="KW-0808">Transferase</keyword>
<dbReference type="PANTHER" id="PTHR30589:SF0">
    <property type="entry name" value="PHOSPHATIDYLGLYCEROL--PROLIPOPROTEIN DIACYLGLYCERYL TRANSFERASE"/>
    <property type="match status" value="1"/>
</dbReference>
<accession>A0A2J6WED7</accession>
<evidence type="ECO:0000313" key="8">
    <source>
        <dbReference type="EMBL" id="PMP67357.1"/>
    </source>
</evidence>
<keyword evidence="2 7" id="KW-1003">Cell membrane</keyword>
<evidence type="ECO:0000256" key="6">
    <source>
        <dbReference type="ARBA" id="ARBA00023136"/>
    </source>
</evidence>
<comment type="subcellular location">
    <subcellularLocation>
        <location evidence="7">Cell membrane</location>
        <topology evidence="7">Multi-pass membrane protein</topology>
    </subcellularLocation>
</comment>
<organism evidence="8 9">
    <name type="scientific">Caldisericum exile</name>
    <dbReference type="NCBI Taxonomy" id="693075"/>
    <lineage>
        <taxon>Bacteria</taxon>
        <taxon>Pseudomonadati</taxon>
        <taxon>Caldisericota/Cryosericota group</taxon>
        <taxon>Caldisericota</taxon>
        <taxon>Caldisericia</taxon>
        <taxon>Caldisericales</taxon>
        <taxon>Caldisericaceae</taxon>
        <taxon>Caldisericum</taxon>
    </lineage>
</organism>
<evidence type="ECO:0000256" key="1">
    <source>
        <dbReference type="ARBA" id="ARBA00007150"/>
    </source>
</evidence>
<dbReference type="EC" id="2.5.1.145" evidence="7"/>
<feature type="transmembrane region" description="Helical" evidence="7">
    <location>
        <begin position="44"/>
        <end position="67"/>
    </location>
</feature>
<feature type="transmembrane region" description="Helical" evidence="7">
    <location>
        <begin position="179"/>
        <end position="196"/>
    </location>
</feature>
<feature type="transmembrane region" description="Helical" evidence="7">
    <location>
        <begin position="240"/>
        <end position="256"/>
    </location>
</feature>
<evidence type="ECO:0000313" key="9">
    <source>
        <dbReference type="Proteomes" id="UP000237040"/>
    </source>
</evidence>
<dbReference type="GO" id="GO:0008961">
    <property type="term" value="F:phosphatidylglycerol-prolipoprotein diacylglyceryl transferase activity"/>
    <property type="evidence" value="ECO:0007669"/>
    <property type="project" value="UniProtKB-UniRule"/>
</dbReference>
<proteinExistence type="inferred from homology"/>
<comment type="pathway">
    <text evidence="7">Protein modification; lipoprotein biosynthesis (diacylglyceryl transfer).</text>
</comment>
<gene>
    <name evidence="7 8" type="primary">lgt</name>
    <name evidence="8" type="ORF">C0189_03305</name>
</gene>
<dbReference type="EMBL" id="PNIL01000049">
    <property type="protein sequence ID" value="PMP67357.1"/>
    <property type="molecule type" value="Genomic_DNA"/>
</dbReference>
<evidence type="ECO:0000256" key="4">
    <source>
        <dbReference type="ARBA" id="ARBA00022692"/>
    </source>
</evidence>
<dbReference type="RefSeq" id="WP_416084355.1">
    <property type="nucleotide sequence ID" value="NZ_JBNAUB010000006.1"/>
</dbReference>
<comment type="caution">
    <text evidence="8">The sequence shown here is derived from an EMBL/GenBank/DDBJ whole genome shotgun (WGS) entry which is preliminary data.</text>
</comment>
<comment type="function">
    <text evidence="7">Catalyzes the transfer of the diacylglyceryl group from phosphatidylglycerol to the sulfhydryl group of the N-terminal cysteine of a prolipoprotein, the first step in the formation of mature lipoproteins.</text>
</comment>
<keyword evidence="4 7" id="KW-0812">Transmembrane</keyword>
<dbReference type="GO" id="GO:0042158">
    <property type="term" value="P:lipoprotein biosynthetic process"/>
    <property type="evidence" value="ECO:0007669"/>
    <property type="project" value="UniProtKB-UniRule"/>
</dbReference>
<dbReference type="AlphaFoldDB" id="A0A2J6WED7"/>
<dbReference type="UniPathway" id="UPA00664"/>
<evidence type="ECO:0000256" key="3">
    <source>
        <dbReference type="ARBA" id="ARBA00022679"/>
    </source>
</evidence>
<reference evidence="8 9" key="1">
    <citation type="submission" date="2018-01" db="EMBL/GenBank/DDBJ databases">
        <title>Metagenomic assembled genomes from two thermal pools in the Uzon Caldera, Kamchatka, Russia.</title>
        <authorList>
            <person name="Wilkins L."/>
            <person name="Ettinger C."/>
        </authorList>
    </citation>
    <scope>NUCLEOTIDE SEQUENCE [LARGE SCALE GENOMIC DNA]</scope>
    <source>
        <strain evidence="8">ZAV-07</strain>
    </source>
</reference>
<dbReference type="PANTHER" id="PTHR30589">
    <property type="entry name" value="PROLIPOPROTEIN DIACYLGLYCERYL TRANSFERASE"/>
    <property type="match status" value="1"/>
</dbReference>
<evidence type="ECO:0000256" key="5">
    <source>
        <dbReference type="ARBA" id="ARBA00022989"/>
    </source>
</evidence>
<feature type="transmembrane region" description="Helical" evidence="7">
    <location>
        <begin position="13"/>
        <end position="32"/>
    </location>
</feature>
<dbReference type="GO" id="GO:0005886">
    <property type="term" value="C:plasma membrane"/>
    <property type="evidence" value="ECO:0007669"/>
    <property type="project" value="UniProtKB-SubCell"/>
</dbReference>
<dbReference type="NCBIfam" id="TIGR00544">
    <property type="entry name" value="lgt"/>
    <property type="match status" value="1"/>
</dbReference>
<dbReference type="Proteomes" id="UP000237040">
    <property type="component" value="Unassembled WGS sequence"/>
</dbReference>
<comment type="caution">
    <text evidence="7">Lacks conserved residue(s) required for the propagation of feature annotation.</text>
</comment>
<comment type="catalytic activity">
    <reaction evidence="7">
        <text>L-cysteinyl-[prolipoprotein] + a 1,2-diacyl-sn-glycero-3-phospho-(1'-sn-glycerol) = an S-1,2-diacyl-sn-glyceryl-L-cysteinyl-[prolipoprotein] + sn-glycerol 1-phosphate + H(+)</text>
        <dbReference type="Rhea" id="RHEA:56712"/>
        <dbReference type="Rhea" id="RHEA-COMP:14679"/>
        <dbReference type="Rhea" id="RHEA-COMP:14680"/>
        <dbReference type="ChEBI" id="CHEBI:15378"/>
        <dbReference type="ChEBI" id="CHEBI:29950"/>
        <dbReference type="ChEBI" id="CHEBI:57685"/>
        <dbReference type="ChEBI" id="CHEBI:64716"/>
        <dbReference type="ChEBI" id="CHEBI:140658"/>
        <dbReference type="EC" id="2.5.1.145"/>
    </reaction>
</comment>
<keyword evidence="8" id="KW-0449">Lipoprotein</keyword>
<sequence length="267" mass="30265">MYPVLIKIGNFELRTYGVIVAIAAIVGILTALRYVKDRGIDEDTFLNVVIWALIGGILGARVFWVFVSPYLSTYLKHPLTIFAFWEGGLSFEGMILGGLLAIVISAKFYKVSLKKVLDGGALGVAIGYGIGKFACFFNGCCYGIPVPSWWPKVFPFSLVFTNPKSQCDLLNTPLYPAQLLNALSGWLTFFALIYILRKNKNLYDGKLFTYFGYIFSPMLFLVEFIRYIPNRFFGLTPNQWFSIGFVIFAFLFDLYNKRISKIEVQEQ</sequence>
<name>A0A2J6WED7_9BACT</name>
<feature type="transmembrane region" description="Helical" evidence="7">
    <location>
        <begin position="87"/>
        <end position="109"/>
    </location>
</feature>
<protein>
    <recommendedName>
        <fullName evidence="7">Phosphatidylglycerol--prolipoprotein diacylglyceryl transferase</fullName>
        <ecNumber evidence="7">2.5.1.145</ecNumber>
    </recommendedName>
</protein>
<dbReference type="HAMAP" id="MF_01147">
    <property type="entry name" value="Lgt"/>
    <property type="match status" value="1"/>
</dbReference>
<dbReference type="Pfam" id="PF01790">
    <property type="entry name" value="LGT"/>
    <property type="match status" value="1"/>
</dbReference>
<comment type="similarity">
    <text evidence="1 7">Belongs to the Lgt family.</text>
</comment>
<evidence type="ECO:0000256" key="2">
    <source>
        <dbReference type="ARBA" id="ARBA00022475"/>
    </source>
</evidence>
<keyword evidence="6 7" id="KW-0472">Membrane</keyword>
<evidence type="ECO:0000256" key="7">
    <source>
        <dbReference type="HAMAP-Rule" id="MF_01147"/>
    </source>
</evidence>
<dbReference type="InterPro" id="IPR001640">
    <property type="entry name" value="Lgt"/>
</dbReference>
<feature type="transmembrane region" description="Helical" evidence="7">
    <location>
        <begin position="208"/>
        <end position="228"/>
    </location>
</feature>
<feature type="transmembrane region" description="Helical" evidence="7">
    <location>
        <begin position="121"/>
        <end position="145"/>
    </location>
</feature>